<proteinExistence type="predicted"/>
<protein>
    <submittedName>
        <fullName evidence="2">Uncharacterized protein</fullName>
    </submittedName>
</protein>
<dbReference type="EnsemblMetazoa" id="ACON013734-RA">
    <property type="protein sequence ID" value="ACON013734-PA"/>
    <property type="gene ID" value="ACON013734"/>
</dbReference>
<feature type="signal peptide" evidence="1">
    <location>
        <begin position="1"/>
        <end position="21"/>
    </location>
</feature>
<reference key="1">
    <citation type="journal article" date="2019" name="Genes (Basel)">
        <title>A High-Quality De novo Genome Assembly from a Single Mosquito Using PacBio Sequencing.</title>
        <authorList>
            <person name="Kingan S.B."/>
            <person name="Heaton H."/>
            <person name="Cudini J."/>
            <person name="Lambert C.C."/>
            <person name="Baybayan P."/>
            <person name="Galvin B.D."/>
            <person name="Durbin R."/>
            <person name="Korlach J."/>
            <person name="Lawniczak M.K.N."/>
        </authorList>
    </citation>
    <scope>NUCLEOTIDE SEQUENCE [LARGE SCALE GENOMIC DNA]</scope>
    <source>
        <strain>Mali-NIH</strain>
    </source>
</reference>
<keyword evidence="3" id="KW-1185">Reference proteome</keyword>
<reference evidence="2" key="2">
    <citation type="submission" date="2020-05" db="UniProtKB">
        <authorList>
            <consortium name="EnsemblMetazoa"/>
        </authorList>
    </citation>
    <scope>IDENTIFICATION</scope>
    <source>
        <strain evidence="2">Ngousso</strain>
    </source>
</reference>
<accession>A0A6E8W7D3</accession>
<evidence type="ECO:0000313" key="3">
    <source>
        <dbReference type="Proteomes" id="UP001105220"/>
    </source>
</evidence>
<name>A0A6E8W7D3_ANOCL</name>
<sequence length="35" mass="3864">MKFLMEVFLFALLALAVLVSAQPEETNVNIGPFPL</sequence>
<evidence type="ECO:0000256" key="1">
    <source>
        <dbReference type="SAM" id="SignalP"/>
    </source>
</evidence>
<evidence type="ECO:0000313" key="2">
    <source>
        <dbReference type="EnsemblMetazoa" id="ACON013734-PA"/>
    </source>
</evidence>
<keyword evidence="1" id="KW-0732">Signal</keyword>
<dbReference type="VEuPathDB" id="VectorBase:ACON013734"/>
<organism evidence="2 3">
    <name type="scientific">Anopheles coluzzii</name>
    <name type="common">African malaria mosquito</name>
    <dbReference type="NCBI Taxonomy" id="1518534"/>
    <lineage>
        <taxon>Eukaryota</taxon>
        <taxon>Metazoa</taxon>
        <taxon>Ecdysozoa</taxon>
        <taxon>Arthropoda</taxon>
        <taxon>Hexapoda</taxon>
        <taxon>Insecta</taxon>
        <taxon>Pterygota</taxon>
        <taxon>Neoptera</taxon>
        <taxon>Endopterygota</taxon>
        <taxon>Diptera</taxon>
        <taxon>Nematocera</taxon>
        <taxon>Culicoidea</taxon>
        <taxon>Culicidae</taxon>
        <taxon>Anophelinae</taxon>
        <taxon>Anopheles</taxon>
    </lineage>
</organism>
<feature type="chain" id="PRO_5026205155" evidence="1">
    <location>
        <begin position="22"/>
        <end position="35"/>
    </location>
</feature>
<dbReference type="AlphaFoldDB" id="A0A6E8W7D3"/>
<dbReference type="Proteomes" id="UP001105220">
    <property type="component" value="Unplaced"/>
</dbReference>